<accession>A0ABR4KWS3</accession>
<proteinExistence type="predicted"/>
<evidence type="ECO:0000313" key="2">
    <source>
        <dbReference type="EMBL" id="KAL2856702.1"/>
    </source>
</evidence>
<dbReference type="EMBL" id="JBFXLU010000006">
    <property type="protein sequence ID" value="KAL2856702.1"/>
    <property type="molecule type" value="Genomic_DNA"/>
</dbReference>
<evidence type="ECO:0000256" key="1">
    <source>
        <dbReference type="SAM" id="MobiDB-lite"/>
    </source>
</evidence>
<dbReference type="Proteomes" id="UP001610446">
    <property type="component" value="Unassembled WGS sequence"/>
</dbReference>
<gene>
    <name evidence="2" type="ORF">BJY01DRAFT_203309</name>
</gene>
<feature type="region of interest" description="Disordered" evidence="1">
    <location>
        <begin position="36"/>
        <end position="59"/>
    </location>
</feature>
<feature type="compositionally biased region" description="Polar residues" evidence="1">
    <location>
        <begin position="37"/>
        <end position="59"/>
    </location>
</feature>
<comment type="caution">
    <text evidence="2">The sequence shown here is derived from an EMBL/GenBank/DDBJ whole genome shotgun (WGS) entry which is preliminary data.</text>
</comment>
<organism evidence="2 3">
    <name type="scientific">Aspergillus pseudoustus</name>
    <dbReference type="NCBI Taxonomy" id="1810923"/>
    <lineage>
        <taxon>Eukaryota</taxon>
        <taxon>Fungi</taxon>
        <taxon>Dikarya</taxon>
        <taxon>Ascomycota</taxon>
        <taxon>Pezizomycotina</taxon>
        <taxon>Eurotiomycetes</taxon>
        <taxon>Eurotiomycetidae</taxon>
        <taxon>Eurotiales</taxon>
        <taxon>Aspergillaceae</taxon>
        <taxon>Aspergillus</taxon>
        <taxon>Aspergillus subgen. Nidulantes</taxon>
    </lineage>
</organism>
<reference evidence="2 3" key="1">
    <citation type="submission" date="2024-07" db="EMBL/GenBank/DDBJ databases">
        <title>Section-level genome sequencing and comparative genomics of Aspergillus sections Usti and Cavernicolus.</title>
        <authorList>
            <consortium name="Lawrence Berkeley National Laboratory"/>
            <person name="Nybo J.L."/>
            <person name="Vesth T.C."/>
            <person name="Theobald S."/>
            <person name="Frisvad J.C."/>
            <person name="Larsen T.O."/>
            <person name="Kjaerboelling I."/>
            <person name="Rothschild-Mancinelli K."/>
            <person name="Lyhne E.K."/>
            <person name="Kogle M.E."/>
            <person name="Barry K."/>
            <person name="Clum A."/>
            <person name="Na H."/>
            <person name="Ledsgaard L."/>
            <person name="Lin J."/>
            <person name="Lipzen A."/>
            <person name="Kuo A."/>
            <person name="Riley R."/>
            <person name="Mondo S."/>
            <person name="Labutti K."/>
            <person name="Haridas S."/>
            <person name="Pangalinan J."/>
            <person name="Salamov A.A."/>
            <person name="Simmons B.A."/>
            <person name="Magnuson J.K."/>
            <person name="Chen J."/>
            <person name="Drula E."/>
            <person name="Henrissat B."/>
            <person name="Wiebenga A."/>
            <person name="Lubbers R.J."/>
            <person name="Gomes A.C."/>
            <person name="Makela M.R."/>
            <person name="Stajich J."/>
            <person name="Grigoriev I.V."/>
            <person name="Mortensen U.H."/>
            <person name="De Vries R.P."/>
            <person name="Baker S.E."/>
            <person name="Andersen M.R."/>
        </authorList>
    </citation>
    <scope>NUCLEOTIDE SEQUENCE [LARGE SCALE GENOMIC DNA]</scope>
    <source>
        <strain evidence="2 3">CBS 123904</strain>
    </source>
</reference>
<sequence length="59" mass="6928">MEHQQRLSVHLMLEHRNCATSYRWNSSHRWIHHDDASTVSRRLTSAKAQPQKRTSASTT</sequence>
<evidence type="ECO:0000313" key="3">
    <source>
        <dbReference type="Proteomes" id="UP001610446"/>
    </source>
</evidence>
<name>A0ABR4KWS3_9EURO</name>
<keyword evidence="3" id="KW-1185">Reference proteome</keyword>
<protein>
    <submittedName>
        <fullName evidence="2">Uncharacterized protein</fullName>
    </submittedName>
</protein>